<evidence type="ECO:0000256" key="4">
    <source>
        <dbReference type="PROSITE-ProRule" id="PRU00473"/>
    </source>
</evidence>
<gene>
    <name evidence="6" type="ORF">BC781_101780</name>
</gene>
<evidence type="ECO:0000256" key="1">
    <source>
        <dbReference type="ARBA" id="ARBA00004442"/>
    </source>
</evidence>
<accession>A0A315ZFX6</accession>
<dbReference type="SUPFAM" id="SSF75011">
    <property type="entry name" value="3-carboxy-cis,cis-mucoante lactonizing enzyme"/>
    <property type="match status" value="1"/>
</dbReference>
<evidence type="ECO:0000313" key="6">
    <source>
        <dbReference type="EMBL" id="PWJ44421.1"/>
    </source>
</evidence>
<dbReference type="GO" id="GO:0009279">
    <property type="term" value="C:cell outer membrane"/>
    <property type="evidence" value="ECO:0007669"/>
    <property type="project" value="UniProtKB-SubCell"/>
</dbReference>
<dbReference type="CDD" id="cd07185">
    <property type="entry name" value="OmpA_C-like"/>
    <property type="match status" value="1"/>
</dbReference>
<dbReference type="PRINTS" id="PR01021">
    <property type="entry name" value="OMPADOMAIN"/>
</dbReference>
<evidence type="ECO:0000259" key="5">
    <source>
        <dbReference type="PROSITE" id="PS51123"/>
    </source>
</evidence>
<dbReference type="Gene3D" id="3.30.1330.60">
    <property type="entry name" value="OmpA-like domain"/>
    <property type="match status" value="1"/>
</dbReference>
<dbReference type="PANTHER" id="PTHR30329:SF21">
    <property type="entry name" value="LIPOPROTEIN YIAD-RELATED"/>
    <property type="match status" value="1"/>
</dbReference>
<evidence type="ECO:0000256" key="2">
    <source>
        <dbReference type="ARBA" id="ARBA00023136"/>
    </source>
</evidence>
<keyword evidence="7" id="KW-1185">Reference proteome</keyword>
<comment type="subcellular location">
    <subcellularLocation>
        <location evidence="1">Cell outer membrane</location>
    </subcellularLocation>
</comment>
<dbReference type="InterPro" id="IPR011659">
    <property type="entry name" value="WD40"/>
</dbReference>
<keyword evidence="2 4" id="KW-0472">Membrane</keyword>
<dbReference type="InterPro" id="IPR006664">
    <property type="entry name" value="OMP_bac"/>
</dbReference>
<dbReference type="AlphaFoldDB" id="A0A315ZFX6"/>
<keyword evidence="3" id="KW-0998">Cell outer membrane</keyword>
<name>A0A315ZFX6_SEDFL</name>
<dbReference type="EMBL" id="QGDO01000001">
    <property type="protein sequence ID" value="PWJ44421.1"/>
    <property type="molecule type" value="Genomic_DNA"/>
</dbReference>
<organism evidence="6 7">
    <name type="scientific">Sediminitomix flava</name>
    <dbReference type="NCBI Taxonomy" id="379075"/>
    <lineage>
        <taxon>Bacteria</taxon>
        <taxon>Pseudomonadati</taxon>
        <taxon>Bacteroidota</taxon>
        <taxon>Cytophagia</taxon>
        <taxon>Cytophagales</taxon>
        <taxon>Flammeovirgaceae</taxon>
        <taxon>Sediminitomix</taxon>
    </lineage>
</organism>
<dbReference type="InterPro" id="IPR006665">
    <property type="entry name" value="OmpA-like"/>
</dbReference>
<evidence type="ECO:0000313" key="7">
    <source>
        <dbReference type="Proteomes" id="UP000245535"/>
    </source>
</evidence>
<sequence length="705" mass="79465">MRIDIFSNVFFYIFQYFKPDDSLVIFKPSIDSCMKPQLPKLILFLCLLVFAIPYSIAQKVQWASEVVGVSTEYKLKGKINTQYKATQALGEPNKLPAIGNSSCAWSPASPSSSFPEWIHVRFAEAQAVKQVLVAETYNPGAVSKIMFIDEGNGYHVVYTKDEFKNSKTKGGLYSYMLPELTDYKVKEVKVLLSTSKVKGFNHIDAIGISDSEVKPKIVVYEGKELMEFKVEKVKGALNTSFDEINPVISPDGNRLYFVRRGHPKNYGDKKMDDIWYVDRKGNYWGTPKLLSPPINNTGNNYVCAIDLNGNMLLGNVYLENGEMAKGLSIANENSDRLPVPLEIPDFQNNSNIGDFYLATNNRVMIMSIQQTDYSFGERDLYVSFRGEGGKWSAPLNLGSSINTASHEMTPFLAPDGETLYFSSTGYSGYGQADIYMSKRLDETWENWSKPVNLGKKVNNEGSQVSFCMDAKGKQGFYVSLDTEGKGADIYTFNVPKNLAPKKVVEVRGRIYDAETNENIFAQVMYQNREGKTEGFFTPNLKTGEFKVILPASQSFTFKSDVKGYYLSEQKVELSGESSYAQIDLVLHPLKIGQRINLKDLIFVQSKAEVMYESVTELQRLLAVLEGNPTLKILLEGHTDLDGDPEINLALSEQRVQTVKKYLKDNGIEENRIQTQAFGSTKPLTQKRDYKSKKMNRRVEFKVLEI</sequence>
<feature type="domain" description="OmpA-like" evidence="5">
    <location>
        <begin position="589"/>
        <end position="705"/>
    </location>
</feature>
<dbReference type="InterPro" id="IPR036737">
    <property type="entry name" value="OmpA-like_sf"/>
</dbReference>
<dbReference type="Pfam" id="PF00691">
    <property type="entry name" value="OmpA"/>
    <property type="match status" value="1"/>
</dbReference>
<comment type="caution">
    <text evidence="6">The sequence shown here is derived from an EMBL/GenBank/DDBJ whole genome shotgun (WGS) entry which is preliminary data.</text>
</comment>
<dbReference type="SUPFAM" id="SSF103088">
    <property type="entry name" value="OmpA-like"/>
    <property type="match status" value="1"/>
</dbReference>
<dbReference type="Proteomes" id="UP000245535">
    <property type="component" value="Unassembled WGS sequence"/>
</dbReference>
<dbReference type="PANTHER" id="PTHR30329">
    <property type="entry name" value="STATOR ELEMENT OF FLAGELLAR MOTOR COMPLEX"/>
    <property type="match status" value="1"/>
</dbReference>
<reference evidence="6 7" key="1">
    <citation type="submission" date="2018-03" db="EMBL/GenBank/DDBJ databases">
        <title>Genomic Encyclopedia of Archaeal and Bacterial Type Strains, Phase II (KMG-II): from individual species to whole genera.</title>
        <authorList>
            <person name="Goeker M."/>
        </authorList>
    </citation>
    <scope>NUCLEOTIDE SEQUENCE [LARGE SCALE GENOMIC DNA]</scope>
    <source>
        <strain evidence="6 7">DSM 28229</strain>
    </source>
</reference>
<dbReference type="InterPro" id="IPR050330">
    <property type="entry name" value="Bact_OuterMem_StrucFunc"/>
</dbReference>
<protein>
    <submittedName>
        <fullName evidence="6">WD40 repeat protein</fullName>
    </submittedName>
</protein>
<evidence type="ECO:0000256" key="3">
    <source>
        <dbReference type="ARBA" id="ARBA00023237"/>
    </source>
</evidence>
<dbReference type="PROSITE" id="PS51123">
    <property type="entry name" value="OMPA_2"/>
    <property type="match status" value="1"/>
</dbReference>
<proteinExistence type="predicted"/>
<dbReference type="Pfam" id="PF07676">
    <property type="entry name" value="PD40"/>
    <property type="match status" value="2"/>
</dbReference>